<dbReference type="GO" id="GO:0044550">
    <property type="term" value="P:secondary metabolite biosynthetic process"/>
    <property type="evidence" value="ECO:0007669"/>
    <property type="project" value="TreeGrafter"/>
</dbReference>
<evidence type="ECO:0000256" key="2">
    <source>
        <dbReference type="ARBA" id="ARBA00023315"/>
    </source>
</evidence>
<evidence type="ECO:0000259" key="4">
    <source>
        <dbReference type="Pfam" id="PF08541"/>
    </source>
</evidence>
<dbReference type="EMBL" id="JAPDPI010000016">
    <property type="protein sequence ID" value="MCW3805788.1"/>
    <property type="molecule type" value="Genomic_DNA"/>
</dbReference>
<accession>A0AAE3MD81</accession>
<dbReference type="Proteomes" id="UP001207408">
    <property type="component" value="Unassembled WGS sequence"/>
</dbReference>
<dbReference type="Gene3D" id="3.40.47.10">
    <property type="match status" value="2"/>
</dbReference>
<sequence length="376" mass="42096">MTYINKISKFFPNKAVGNDEMEDYLGKIKGLRSKAKNIVLRNNGIKNRYYALDKEGKITHSVEDMAVEAINALKQQGVDLQSIDLLTSGSASPDIQMPSLSCMVHGRLGIGAIDAMSATGSCNSTMWALNYAHMSILTGSSKNAVCVGAENMSSWMMSKNFEEESTHLQDLGENGYVAFEKEFLRWMLSDGAAAVYLQDKPNETGISLKLEWLEIKSYAHLAETCMYAGGLKDETGKVHPWRSLDPKDLLDKSVFSLKQDSKLLEKYITRFGGKFLSELLKKHDFSLDEIDYFMPHISSMFFKKHINQSLIDEGLHIDDEKWFLNLPKVGNVAAASGFIMLEEIFNSGNLVKGQKILMMIPESARFSYTYALLTVV</sequence>
<reference evidence="5" key="1">
    <citation type="submission" date="2022-10" db="EMBL/GenBank/DDBJ databases">
        <authorList>
            <person name="Yu W.X."/>
        </authorList>
    </citation>
    <scope>NUCLEOTIDE SEQUENCE</scope>
    <source>
        <strain evidence="5">D04</strain>
    </source>
</reference>
<dbReference type="InterPro" id="IPR013747">
    <property type="entry name" value="ACP_syn_III_C"/>
</dbReference>
<name>A0AAE3MD81_9BACT</name>
<keyword evidence="2" id="KW-0012">Acyltransferase</keyword>
<feature type="domain" description="Thiolase N-terminal" evidence="3">
    <location>
        <begin position="61"/>
        <end position="162"/>
    </location>
</feature>
<organism evidence="5 6">
    <name type="scientific">Plebeiibacterium marinum</name>
    <dbReference type="NCBI Taxonomy" id="2992111"/>
    <lineage>
        <taxon>Bacteria</taxon>
        <taxon>Pseudomonadati</taxon>
        <taxon>Bacteroidota</taxon>
        <taxon>Bacteroidia</taxon>
        <taxon>Marinilabiliales</taxon>
        <taxon>Marinilabiliaceae</taxon>
        <taxon>Plebeiibacterium</taxon>
    </lineage>
</organism>
<gene>
    <name evidence="5" type="ORF">OM074_09120</name>
</gene>
<feature type="domain" description="Beta-ketoacyl-[acyl-carrier-protein] synthase III C-terminal" evidence="4">
    <location>
        <begin position="280"/>
        <end position="359"/>
    </location>
</feature>
<dbReference type="PANTHER" id="PTHR34069:SF2">
    <property type="entry name" value="BETA-KETOACYL-[ACYL-CARRIER-PROTEIN] SYNTHASE III"/>
    <property type="match status" value="1"/>
</dbReference>
<dbReference type="NCBIfam" id="NF005293">
    <property type="entry name" value="PRK06816.1"/>
    <property type="match status" value="1"/>
</dbReference>
<dbReference type="InterPro" id="IPR016039">
    <property type="entry name" value="Thiolase-like"/>
</dbReference>
<evidence type="ECO:0000259" key="3">
    <source>
        <dbReference type="Pfam" id="PF00108"/>
    </source>
</evidence>
<evidence type="ECO:0000313" key="6">
    <source>
        <dbReference type="Proteomes" id="UP001207408"/>
    </source>
</evidence>
<dbReference type="CDD" id="cd00827">
    <property type="entry name" value="init_cond_enzymes"/>
    <property type="match status" value="1"/>
</dbReference>
<evidence type="ECO:0000313" key="5">
    <source>
        <dbReference type="EMBL" id="MCW3805788.1"/>
    </source>
</evidence>
<keyword evidence="1" id="KW-0808">Transferase</keyword>
<dbReference type="AlphaFoldDB" id="A0AAE3MD81"/>
<keyword evidence="6" id="KW-1185">Reference proteome</keyword>
<dbReference type="InterPro" id="IPR020616">
    <property type="entry name" value="Thiolase_N"/>
</dbReference>
<proteinExistence type="predicted"/>
<dbReference type="GO" id="GO:0016747">
    <property type="term" value="F:acyltransferase activity, transferring groups other than amino-acyl groups"/>
    <property type="evidence" value="ECO:0007669"/>
    <property type="project" value="InterPro"/>
</dbReference>
<comment type="caution">
    <text evidence="5">The sequence shown here is derived from an EMBL/GenBank/DDBJ whole genome shotgun (WGS) entry which is preliminary data.</text>
</comment>
<dbReference type="Pfam" id="PF08541">
    <property type="entry name" value="ACP_syn_III_C"/>
    <property type="match status" value="1"/>
</dbReference>
<dbReference type="RefSeq" id="WP_301199154.1">
    <property type="nucleotide sequence ID" value="NZ_JAPDPI010000016.1"/>
</dbReference>
<protein>
    <submittedName>
        <fullName evidence="5">StlD/DarB family beta-ketosynthase</fullName>
    </submittedName>
</protein>
<dbReference type="PANTHER" id="PTHR34069">
    <property type="entry name" value="3-OXOACYL-[ACYL-CARRIER-PROTEIN] SYNTHASE 3"/>
    <property type="match status" value="1"/>
</dbReference>
<evidence type="ECO:0000256" key="1">
    <source>
        <dbReference type="ARBA" id="ARBA00022679"/>
    </source>
</evidence>
<dbReference type="Pfam" id="PF00108">
    <property type="entry name" value="Thiolase_N"/>
    <property type="match status" value="1"/>
</dbReference>
<dbReference type="SUPFAM" id="SSF53901">
    <property type="entry name" value="Thiolase-like"/>
    <property type="match status" value="2"/>
</dbReference>